<dbReference type="PANTHER" id="PTHR43591">
    <property type="entry name" value="METHYLTRANSFERASE"/>
    <property type="match status" value="1"/>
</dbReference>
<organism evidence="3 4">
    <name type="scientific">Orbilia javanica</name>
    <dbReference type="NCBI Taxonomy" id="47235"/>
    <lineage>
        <taxon>Eukaryota</taxon>
        <taxon>Fungi</taxon>
        <taxon>Dikarya</taxon>
        <taxon>Ascomycota</taxon>
        <taxon>Pezizomycotina</taxon>
        <taxon>Orbiliomycetes</taxon>
        <taxon>Orbiliales</taxon>
        <taxon>Orbiliaceae</taxon>
        <taxon>Orbilia</taxon>
    </lineage>
</organism>
<dbReference type="SUPFAM" id="SSF53335">
    <property type="entry name" value="S-adenosyl-L-methionine-dependent methyltransferases"/>
    <property type="match status" value="1"/>
</dbReference>
<feature type="compositionally biased region" description="Polar residues" evidence="1">
    <location>
        <begin position="392"/>
        <end position="407"/>
    </location>
</feature>
<sequence length="500" mass="56387">MDFSGFIYTTCPSPQYLDKSNYTAGKMMEPGLSPAFQYQRPAAHRERLVHVPLTTLPDGILPLSPTLTSTSTSTSTGGPPTLSSNSTSTSTFAKKEPQYFMGRPVHPNYHYKKNRRYAGDESLPYPLPCDQQEVNRQNLVHHIFNEVFGTIHAAEFPTPEDIPSKVLDVGCGSGLWIASMSDEFASRGRPNVQFTGMDIVRNCPDMAGVNFRFVKHNILNLPLPFAAGEFDYIMVREMTLCYPQDLRSSEALLEEYLRILKVGGVLEVQCSDHTIRCLSPSSIPPSSRSGAYPMTASTRFNHKSENSYIQDYNRWITHFLGVKHLPTIPCTSQQSTMAMEKSLGHIRNRRYALPLDNPHWEGKPISLVTGTLENRSLTSLTSMTEPRRSTESSKSAPQTTINTGSNDTETRSIDSEPRERKGSMEMFISDDARGLRILARQTFTSLIRNLEPVLRQSNKIPQEDWDWWFRDLMLNFHQNRGLNGGECIEMGAWWGVKKST</sequence>
<dbReference type="InterPro" id="IPR041698">
    <property type="entry name" value="Methyltransf_25"/>
</dbReference>
<gene>
    <name evidence="3" type="ORF">TWF718_004711</name>
</gene>
<dbReference type="InterPro" id="IPR029063">
    <property type="entry name" value="SAM-dependent_MTases_sf"/>
</dbReference>
<comment type="caution">
    <text evidence="3">The sequence shown here is derived from an EMBL/GenBank/DDBJ whole genome shotgun (WGS) entry which is preliminary data.</text>
</comment>
<feature type="region of interest" description="Disordered" evidence="1">
    <location>
        <begin position="376"/>
        <end position="421"/>
    </location>
</feature>
<dbReference type="AlphaFoldDB" id="A0AAN8RQM2"/>
<proteinExistence type="predicted"/>
<dbReference type="Gene3D" id="3.40.50.150">
    <property type="entry name" value="Vaccinia Virus protein VP39"/>
    <property type="match status" value="1"/>
</dbReference>
<evidence type="ECO:0000256" key="1">
    <source>
        <dbReference type="SAM" id="MobiDB-lite"/>
    </source>
</evidence>
<keyword evidence="4" id="KW-1185">Reference proteome</keyword>
<dbReference type="Pfam" id="PF13649">
    <property type="entry name" value="Methyltransf_25"/>
    <property type="match status" value="1"/>
</dbReference>
<reference evidence="3 4" key="1">
    <citation type="submission" date="2019-10" db="EMBL/GenBank/DDBJ databases">
        <authorList>
            <person name="Palmer J.M."/>
        </authorList>
    </citation>
    <scope>NUCLEOTIDE SEQUENCE [LARGE SCALE GENOMIC DNA]</scope>
    <source>
        <strain evidence="3 4">TWF718</strain>
    </source>
</reference>
<name>A0AAN8RQM2_9PEZI</name>
<feature type="compositionally biased region" description="Basic and acidic residues" evidence="1">
    <location>
        <begin position="408"/>
        <end position="421"/>
    </location>
</feature>
<accession>A0AAN8RQM2</accession>
<protein>
    <recommendedName>
        <fullName evidence="2">Methyltransferase domain-containing protein</fullName>
    </recommendedName>
</protein>
<evidence type="ECO:0000259" key="2">
    <source>
        <dbReference type="Pfam" id="PF13649"/>
    </source>
</evidence>
<feature type="region of interest" description="Disordered" evidence="1">
    <location>
        <begin position="61"/>
        <end position="89"/>
    </location>
</feature>
<dbReference type="CDD" id="cd02440">
    <property type="entry name" value="AdoMet_MTases"/>
    <property type="match status" value="1"/>
</dbReference>
<evidence type="ECO:0000313" key="4">
    <source>
        <dbReference type="Proteomes" id="UP001313282"/>
    </source>
</evidence>
<dbReference type="EMBL" id="JAVHNR010000002">
    <property type="protein sequence ID" value="KAK6351552.1"/>
    <property type="molecule type" value="Genomic_DNA"/>
</dbReference>
<evidence type="ECO:0000313" key="3">
    <source>
        <dbReference type="EMBL" id="KAK6351552.1"/>
    </source>
</evidence>
<dbReference type="Proteomes" id="UP001313282">
    <property type="component" value="Unassembled WGS sequence"/>
</dbReference>
<feature type="domain" description="Methyltransferase" evidence="2">
    <location>
        <begin position="166"/>
        <end position="264"/>
    </location>
</feature>